<evidence type="ECO:0000313" key="2">
    <source>
        <dbReference type="EMBL" id="MDG0817450.1"/>
    </source>
</evidence>
<name>A0ABT6DKQ2_9BACT</name>
<protein>
    <recommendedName>
        <fullName evidence="4">Outer membrane protein beta-barrel domain-containing protein</fullName>
    </recommendedName>
</protein>
<feature type="chain" id="PRO_5045054166" description="Outer membrane protein beta-barrel domain-containing protein" evidence="1">
    <location>
        <begin position="21"/>
        <end position="313"/>
    </location>
</feature>
<organism evidence="2 3">
    <name type="scientific">Bdellovibrio svalbardensis</name>
    <dbReference type="NCBI Taxonomy" id="2972972"/>
    <lineage>
        <taxon>Bacteria</taxon>
        <taxon>Pseudomonadati</taxon>
        <taxon>Bdellovibrionota</taxon>
        <taxon>Bdellovibrionia</taxon>
        <taxon>Bdellovibrionales</taxon>
        <taxon>Pseudobdellovibrionaceae</taxon>
        <taxon>Bdellovibrio</taxon>
    </lineage>
</organism>
<accession>A0ABT6DKQ2</accession>
<dbReference type="EMBL" id="JANRMI010000004">
    <property type="protein sequence ID" value="MDG0817450.1"/>
    <property type="molecule type" value="Genomic_DNA"/>
</dbReference>
<proteinExistence type="predicted"/>
<sequence length="313" mass="33284">MKSIIFAISLILFIHGTSFAASVTQVKNQKVLINLEGDDVLEGDEFFLLNPAGKKTAIIRVKQVKNGKALADILKGKADVGFTLQAKASSAAGAAAVARSAEAEATSEPAIKEEAPSKANRDTGYLRNLKDSYGLLGEYIMNTMNVNVKNTATTPALTDTPVLKGTSFGVGGFYDYIATPDIAIQVAAFLEQIQASGTATIPGCSGGTSTDCNVNITYGSLYGMGKYYLTQNRYRIWAGVGGGFLLALSKSATALNESQIATNQIVTFSVGTDIQMGRKNYIPVSLQYNYFPPSDTVKASSIVIKAGWAWNQK</sequence>
<comment type="caution">
    <text evidence="2">The sequence shown here is derived from an EMBL/GenBank/DDBJ whole genome shotgun (WGS) entry which is preliminary data.</text>
</comment>
<gene>
    <name evidence="2" type="ORF">NWE73_13795</name>
</gene>
<evidence type="ECO:0000256" key="1">
    <source>
        <dbReference type="SAM" id="SignalP"/>
    </source>
</evidence>
<evidence type="ECO:0000313" key="3">
    <source>
        <dbReference type="Proteomes" id="UP001152321"/>
    </source>
</evidence>
<evidence type="ECO:0008006" key="4">
    <source>
        <dbReference type="Google" id="ProtNLM"/>
    </source>
</evidence>
<dbReference type="Proteomes" id="UP001152321">
    <property type="component" value="Unassembled WGS sequence"/>
</dbReference>
<keyword evidence="1" id="KW-0732">Signal</keyword>
<feature type="signal peptide" evidence="1">
    <location>
        <begin position="1"/>
        <end position="20"/>
    </location>
</feature>
<keyword evidence="3" id="KW-1185">Reference proteome</keyword>
<reference evidence="2" key="1">
    <citation type="submission" date="2022-08" db="EMBL/GenBank/DDBJ databases">
        <title>Novel Bdellovibrio Species Isolated from Svalbard: Designation Bdellovibrio svalbardensis.</title>
        <authorList>
            <person name="Mitchell R.J."/>
            <person name="Choi S.Y."/>
        </authorList>
    </citation>
    <scope>NUCLEOTIDE SEQUENCE</scope>
    <source>
        <strain evidence="2">PAP01</strain>
    </source>
</reference>
<dbReference type="RefSeq" id="WP_277578923.1">
    <property type="nucleotide sequence ID" value="NZ_JANRMI010000004.1"/>
</dbReference>